<gene>
    <name evidence="2" type="ORF">EU555_04700</name>
</gene>
<evidence type="ECO:0000313" key="2">
    <source>
        <dbReference type="EMBL" id="TGE01968.1"/>
    </source>
</evidence>
<dbReference type="AlphaFoldDB" id="A0A4Z0NWV9"/>
<sequence>MSYIPDITDFDDGQAVDHGIECQPPAAPDAGAAIGLYSARRFAERLHRTFDRNDGLDGGWGPWVQPHIRIRLNDLERLITYRRAMGSFDVVKPGQYVRCAVGALVLKAARYGDDPGELVRAWAVEFVPEYGGTPDLSTPVLRVDTIAEALQIREDEVRANVLNSLVSIDRPPDVRASDDREYDRAYSENRRRGAGAKPQSSRTLTRDTKRVAAALKIGVKKARDLIRTSVIDLAAEIAKLDAAAACQNSSVTGTDIGGLLFPTEICSPEAPPPTIGLNIGSSAEPSTTAEPAEHEEEASASTNSLDIASSTATATTVETDRGENGIDVSASLVNVATAETHASFAVIETEMAGDSPDQGARLPANDNGNDICADLAVPVPPSIVPFYLMAANDPDDDAADTRVMPIRAHDREAEIYARLVANAPAAILAFGELGGWPD</sequence>
<organism evidence="2 3">
    <name type="scientific">Methylobacterium nonmethylotrophicum</name>
    <dbReference type="NCBI Taxonomy" id="1141884"/>
    <lineage>
        <taxon>Bacteria</taxon>
        <taxon>Pseudomonadati</taxon>
        <taxon>Pseudomonadota</taxon>
        <taxon>Alphaproteobacteria</taxon>
        <taxon>Hyphomicrobiales</taxon>
        <taxon>Methylobacteriaceae</taxon>
        <taxon>Methylobacterium</taxon>
    </lineage>
</organism>
<name>A0A4Z0NWV9_9HYPH</name>
<comment type="caution">
    <text evidence="2">The sequence shown here is derived from an EMBL/GenBank/DDBJ whole genome shotgun (WGS) entry which is preliminary data.</text>
</comment>
<dbReference type="Proteomes" id="UP000297535">
    <property type="component" value="Unassembled WGS sequence"/>
</dbReference>
<feature type="region of interest" description="Disordered" evidence="1">
    <location>
        <begin position="173"/>
        <end position="207"/>
    </location>
</feature>
<feature type="region of interest" description="Disordered" evidence="1">
    <location>
        <begin position="271"/>
        <end position="322"/>
    </location>
</feature>
<dbReference type="RefSeq" id="WP_135413428.1">
    <property type="nucleotide sequence ID" value="NZ_SRLB01000002.1"/>
</dbReference>
<accession>A0A4Z0NWV9</accession>
<reference evidence="2 3" key="1">
    <citation type="submission" date="2019-04" db="EMBL/GenBank/DDBJ databases">
        <authorList>
            <person name="Feng G."/>
            <person name="Zhu H."/>
        </authorList>
    </citation>
    <scope>NUCLEOTIDE SEQUENCE [LARGE SCALE GENOMIC DNA]</scope>
    <source>
        <strain evidence="2 3">6HR-1</strain>
    </source>
</reference>
<feature type="compositionally biased region" description="Low complexity" evidence="1">
    <location>
        <begin position="281"/>
        <end position="290"/>
    </location>
</feature>
<evidence type="ECO:0000313" key="3">
    <source>
        <dbReference type="Proteomes" id="UP000297535"/>
    </source>
</evidence>
<feature type="compositionally biased region" description="Basic and acidic residues" evidence="1">
    <location>
        <begin position="173"/>
        <end position="191"/>
    </location>
</feature>
<proteinExistence type="predicted"/>
<protein>
    <submittedName>
        <fullName evidence="2">Uncharacterized protein</fullName>
    </submittedName>
</protein>
<dbReference type="OrthoDB" id="9916189at2"/>
<dbReference type="EMBL" id="SRLB01000002">
    <property type="protein sequence ID" value="TGE01968.1"/>
    <property type="molecule type" value="Genomic_DNA"/>
</dbReference>
<keyword evidence="3" id="KW-1185">Reference proteome</keyword>
<evidence type="ECO:0000256" key="1">
    <source>
        <dbReference type="SAM" id="MobiDB-lite"/>
    </source>
</evidence>